<evidence type="ECO:0008006" key="3">
    <source>
        <dbReference type="Google" id="ProtNLM"/>
    </source>
</evidence>
<dbReference type="Proteomes" id="UP001159363">
    <property type="component" value="Chromosome 9"/>
</dbReference>
<evidence type="ECO:0000313" key="2">
    <source>
        <dbReference type="Proteomes" id="UP001159363"/>
    </source>
</evidence>
<name>A0ABQ9GQL3_9NEOP</name>
<keyword evidence="2" id="KW-1185">Reference proteome</keyword>
<sequence length="168" mass="19350">MVPMAPEYRTFLQKYCGQQIMDESTLRKSIWICVTKMLCQVCGIVYAITTYGSQWTKLQIAPIMQQWLMNDGLKVLWPDGIQEEKVLVLCSDAASYMLKTATALHVFYPNIIHFTCLAHGHRYIAKEVRSSYPQVNKIVSYTKKVFLKAPYPVLHYRELYSAKCSIAP</sequence>
<comment type="caution">
    <text evidence="1">The sequence shown here is derived from an EMBL/GenBank/DDBJ whole genome shotgun (WGS) entry which is preliminary data.</text>
</comment>
<reference evidence="1 2" key="1">
    <citation type="submission" date="2023-02" db="EMBL/GenBank/DDBJ databases">
        <title>LHISI_Scaffold_Assembly.</title>
        <authorList>
            <person name="Stuart O.P."/>
            <person name="Cleave R."/>
            <person name="Magrath M.J.L."/>
            <person name="Mikheyev A.S."/>
        </authorList>
    </citation>
    <scope>NUCLEOTIDE SEQUENCE [LARGE SCALE GENOMIC DNA]</scope>
    <source>
        <strain evidence="1">Daus_M_001</strain>
        <tissue evidence="1">Leg muscle</tissue>
    </source>
</reference>
<gene>
    <name evidence="1" type="ORF">PR048_025182</name>
</gene>
<protein>
    <recommendedName>
        <fullName evidence="3">DUF659 domain-containing protein</fullName>
    </recommendedName>
</protein>
<accession>A0ABQ9GQL3</accession>
<dbReference type="EMBL" id="JARBHB010000010">
    <property type="protein sequence ID" value="KAJ8874336.1"/>
    <property type="molecule type" value="Genomic_DNA"/>
</dbReference>
<proteinExistence type="predicted"/>
<evidence type="ECO:0000313" key="1">
    <source>
        <dbReference type="EMBL" id="KAJ8874336.1"/>
    </source>
</evidence>
<organism evidence="1 2">
    <name type="scientific">Dryococelus australis</name>
    <dbReference type="NCBI Taxonomy" id="614101"/>
    <lineage>
        <taxon>Eukaryota</taxon>
        <taxon>Metazoa</taxon>
        <taxon>Ecdysozoa</taxon>
        <taxon>Arthropoda</taxon>
        <taxon>Hexapoda</taxon>
        <taxon>Insecta</taxon>
        <taxon>Pterygota</taxon>
        <taxon>Neoptera</taxon>
        <taxon>Polyneoptera</taxon>
        <taxon>Phasmatodea</taxon>
        <taxon>Verophasmatodea</taxon>
        <taxon>Anareolatae</taxon>
        <taxon>Phasmatidae</taxon>
        <taxon>Eurycanthinae</taxon>
        <taxon>Dryococelus</taxon>
    </lineage>
</organism>